<feature type="domain" description="KAP NTPase" evidence="1">
    <location>
        <begin position="11"/>
        <end position="46"/>
    </location>
</feature>
<gene>
    <name evidence="2" type="ORF">HFRIS_024500</name>
</gene>
<evidence type="ECO:0000313" key="3">
    <source>
        <dbReference type="Proteomes" id="UP000006772"/>
    </source>
</evidence>
<sequence length="114" mass="12494">MSLEETKSQLIHMLEQDDAKVIALSGKWGTGKSYMWEQIKKSEVAFAKDALYASVFGLSSIDLVKLKLIQSAAKSVDEFPALTEGIKRTWGAFSKVAEGFHKGFAALNDIGLIL</sequence>
<proteinExistence type="predicted"/>
<dbReference type="EMBL" id="AEEC02000088">
    <property type="protein sequence ID" value="EOA02053.1"/>
    <property type="molecule type" value="Genomic_DNA"/>
</dbReference>
<protein>
    <recommendedName>
        <fullName evidence="1">KAP NTPase domain-containing protein</fullName>
    </recommendedName>
</protein>
<dbReference type="RefSeq" id="WP_006465714.1">
    <property type="nucleotide sequence ID" value="NZ_AEEC02000088.1"/>
</dbReference>
<evidence type="ECO:0000313" key="2">
    <source>
        <dbReference type="EMBL" id="EOA02053.1"/>
    </source>
</evidence>
<feature type="non-terminal residue" evidence="2">
    <location>
        <position position="114"/>
    </location>
</feature>
<dbReference type="Pfam" id="PF07693">
    <property type="entry name" value="KAP_NTPase"/>
    <property type="match status" value="1"/>
</dbReference>
<comment type="caution">
    <text evidence="2">The sequence shown here is derived from an EMBL/GenBank/DDBJ whole genome shotgun (WGS) entry which is preliminary data.</text>
</comment>
<dbReference type="Proteomes" id="UP000006772">
    <property type="component" value="Unassembled WGS sequence"/>
</dbReference>
<name>A0AAI9I9S2_9BURK</name>
<dbReference type="AlphaFoldDB" id="A0AAI9I9S2"/>
<reference evidence="2 3" key="1">
    <citation type="journal article" date="2013" name="Front. Microbiol.">
        <title>The genome of the endophytic bacterium H. frisingense GSF30(T) identifies diverse strategies in the Herbaspirillum genus to interact with plants.</title>
        <authorList>
            <person name="Straub D."/>
            <person name="Rothballer M."/>
            <person name="Hartmann A."/>
            <person name="Ludewig U."/>
        </authorList>
    </citation>
    <scope>NUCLEOTIDE SEQUENCE [LARGE SCALE GENOMIC DNA]</scope>
    <source>
        <strain evidence="2 3">GSF30</strain>
    </source>
</reference>
<organism evidence="2 3">
    <name type="scientific">Herbaspirillum frisingense GSF30</name>
    <dbReference type="NCBI Taxonomy" id="864073"/>
    <lineage>
        <taxon>Bacteria</taxon>
        <taxon>Pseudomonadati</taxon>
        <taxon>Pseudomonadota</taxon>
        <taxon>Betaproteobacteria</taxon>
        <taxon>Burkholderiales</taxon>
        <taxon>Oxalobacteraceae</taxon>
        <taxon>Herbaspirillum</taxon>
    </lineage>
</organism>
<accession>A0AAI9I9S2</accession>
<evidence type="ECO:0000259" key="1">
    <source>
        <dbReference type="Pfam" id="PF07693"/>
    </source>
</evidence>
<dbReference type="InterPro" id="IPR011646">
    <property type="entry name" value="KAP_P-loop"/>
</dbReference>